<reference evidence="1 2" key="1">
    <citation type="submission" date="2021-12" db="EMBL/GenBank/DDBJ databases">
        <title>Genome sequencing of bacteria with rrn-lacking chromosome and rrn-plasmid.</title>
        <authorList>
            <person name="Anda M."/>
            <person name="Iwasaki W."/>
        </authorList>
    </citation>
    <scope>NUCLEOTIDE SEQUENCE [LARGE SCALE GENOMIC DNA]</scope>
    <source>
        <strain evidence="1 2">NBRC 101262</strain>
        <plasmid evidence="1 2">pPP2</plasmid>
    </source>
</reference>
<evidence type="ECO:0000313" key="2">
    <source>
        <dbReference type="Proteomes" id="UP001354989"/>
    </source>
</evidence>
<gene>
    <name evidence="1" type="ORF">PEPS_36790</name>
</gene>
<evidence type="ECO:0000313" key="1">
    <source>
        <dbReference type="EMBL" id="BDD01399.1"/>
    </source>
</evidence>
<keyword evidence="2" id="KW-1185">Reference proteome</keyword>
<sequence length="73" mass="8668">MYKDNNEPHWIKMINAEIELQGHAQTYIENFNSVFSKFVKGHVMTLGFGEFDKENLDDLVEKFTSFYENNMKN</sequence>
<geneLocation type="plasmid" evidence="1 2">
    <name>pPP2</name>
</geneLocation>
<keyword evidence="1" id="KW-0614">Plasmid</keyword>
<proteinExistence type="predicted"/>
<accession>A0ABN6LE22</accession>
<dbReference type="EMBL" id="AP025294">
    <property type="protein sequence ID" value="BDD01399.1"/>
    <property type="molecule type" value="Genomic_DNA"/>
</dbReference>
<organism evidence="1 2">
    <name type="scientific">Persicobacter psychrovividus</name>
    <dbReference type="NCBI Taxonomy" id="387638"/>
    <lineage>
        <taxon>Bacteria</taxon>
        <taxon>Pseudomonadati</taxon>
        <taxon>Bacteroidota</taxon>
        <taxon>Cytophagia</taxon>
        <taxon>Cytophagales</taxon>
        <taxon>Persicobacteraceae</taxon>
        <taxon>Persicobacter</taxon>
    </lineage>
</organism>
<name>A0ABN6LE22_9BACT</name>
<dbReference type="Proteomes" id="UP001354989">
    <property type="component" value="Plasmid pPP2"/>
</dbReference>
<protein>
    <submittedName>
        <fullName evidence="1">Uncharacterized protein</fullName>
    </submittedName>
</protein>